<proteinExistence type="predicted"/>
<protein>
    <submittedName>
        <fullName evidence="3">Uncharacterized protein</fullName>
    </submittedName>
</protein>
<organism evidence="3 4">
    <name type="scientific">Phytophthora cactorum</name>
    <dbReference type="NCBI Taxonomy" id="29920"/>
    <lineage>
        <taxon>Eukaryota</taxon>
        <taxon>Sar</taxon>
        <taxon>Stramenopiles</taxon>
        <taxon>Oomycota</taxon>
        <taxon>Peronosporomycetes</taxon>
        <taxon>Peronosporales</taxon>
        <taxon>Peronosporaceae</taxon>
        <taxon>Phytophthora</taxon>
    </lineage>
</organism>
<accession>A0A8T1GSI8</accession>
<evidence type="ECO:0000313" key="2">
    <source>
        <dbReference type="EMBL" id="KAG2939275.1"/>
    </source>
</evidence>
<dbReference type="Proteomes" id="UP000735874">
    <property type="component" value="Unassembled WGS sequence"/>
</dbReference>
<evidence type="ECO:0000313" key="4">
    <source>
        <dbReference type="Proteomes" id="UP000697107"/>
    </source>
</evidence>
<comment type="caution">
    <text evidence="3">The sequence shown here is derived from an EMBL/GenBank/DDBJ whole genome shotgun (WGS) entry which is preliminary data.</text>
</comment>
<evidence type="ECO:0000313" key="1">
    <source>
        <dbReference type="EMBL" id="KAG2865296.1"/>
    </source>
</evidence>
<gene>
    <name evidence="1" type="ORF">PC113_g3840</name>
    <name evidence="2" type="ORF">PC115_g3185</name>
    <name evidence="3" type="ORF">PC118_g3266</name>
</gene>
<dbReference type="Proteomes" id="UP000697107">
    <property type="component" value="Unassembled WGS sequence"/>
</dbReference>
<sequence length="40" mass="4842">MEERRREMTMRADTMLTRQVLKSRRVAKEEIDQVLPIPKV</sequence>
<name>A0A8T1GSI8_9STRA</name>
<evidence type="ECO:0000313" key="3">
    <source>
        <dbReference type="EMBL" id="KAG2994942.1"/>
    </source>
</evidence>
<dbReference type="AlphaFoldDB" id="A0A8T1GSI8"/>
<dbReference type="EMBL" id="RCMG01000061">
    <property type="protein sequence ID" value="KAG2865296.1"/>
    <property type="molecule type" value="Genomic_DNA"/>
</dbReference>
<reference evidence="3" key="1">
    <citation type="submission" date="2018-10" db="EMBL/GenBank/DDBJ databases">
        <title>Effector identification in a new, highly contiguous assembly of the strawberry crown rot pathogen Phytophthora cactorum.</title>
        <authorList>
            <person name="Armitage A.D."/>
            <person name="Nellist C.F."/>
            <person name="Bates H."/>
            <person name="Vickerstaff R.J."/>
            <person name="Harrison R.J."/>
        </authorList>
    </citation>
    <scope>NUCLEOTIDE SEQUENCE</scope>
    <source>
        <strain evidence="1">15-7</strain>
        <strain evidence="2">4032</strain>
        <strain evidence="3">P415</strain>
    </source>
</reference>
<dbReference type="EMBL" id="RCML01000054">
    <property type="protein sequence ID" value="KAG2994942.1"/>
    <property type="molecule type" value="Genomic_DNA"/>
</dbReference>
<dbReference type="EMBL" id="RCMI01000051">
    <property type="protein sequence ID" value="KAG2939275.1"/>
    <property type="molecule type" value="Genomic_DNA"/>
</dbReference>
<dbReference type="Proteomes" id="UP000774804">
    <property type="component" value="Unassembled WGS sequence"/>
</dbReference>